<dbReference type="EMBL" id="MT144588">
    <property type="protein sequence ID" value="QJH93500.1"/>
    <property type="molecule type" value="Genomic_DNA"/>
</dbReference>
<proteinExistence type="predicted"/>
<sequence length="133" mass="15309">MVTQIKVLIAAEIADPQRVGRFFEELLDMLGMQPLGKPQIYEVELEVSKLGREPFQDEGGISRNQHGVRLEASQVLSTSHVALHSWPLRKVAELDIFSCREFSRDDVYQLVRGFFEPEHIAIRDLSSYRVLPW</sequence>
<protein>
    <submittedName>
        <fullName evidence="9">Putative S-adenosylmethionine decarboxylase</fullName>
    </submittedName>
</protein>
<dbReference type="GO" id="GO:0008295">
    <property type="term" value="P:spermidine biosynthetic process"/>
    <property type="evidence" value="ECO:0007669"/>
    <property type="project" value="InterPro"/>
</dbReference>
<evidence type="ECO:0000256" key="3">
    <source>
        <dbReference type="ARBA" id="ARBA00022813"/>
    </source>
</evidence>
<keyword evidence="7" id="KW-0704">Schiff base</keyword>
<evidence type="ECO:0000313" key="9">
    <source>
        <dbReference type="EMBL" id="QJA43932.1"/>
    </source>
</evidence>
<dbReference type="Pfam" id="PF02675">
    <property type="entry name" value="AdoMet_dc"/>
    <property type="match status" value="1"/>
</dbReference>
<keyword evidence="3" id="KW-0068">Autocatalytic cleavage</keyword>
<keyword evidence="4" id="KW-0620">Polyamine biosynthesis</keyword>
<accession>A0A6H1Z8Z8</accession>
<keyword evidence="8" id="KW-0670">Pyruvate</keyword>
<evidence type="ECO:0000256" key="8">
    <source>
        <dbReference type="ARBA" id="ARBA00023317"/>
    </source>
</evidence>
<dbReference type="EMBL" id="MT143971">
    <property type="protein sequence ID" value="QJA43932.1"/>
    <property type="molecule type" value="Genomic_DNA"/>
</dbReference>
<dbReference type="InterPro" id="IPR003826">
    <property type="entry name" value="AdoMetDC_fam_prok"/>
</dbReference>
<evidence type="ECO:0000256" key="5">
    <source>
        <dbReference type="ARBA" id="ARBA00023145"/>
    </source>
</evidence>
<keyword evidence="6" id="KW-0456">Lyase</keyword>
<evidence type="ECO:0000313" key="10">
    <source>
        <dbReference type="EMBL" id="QJH93500.1"/>
    </source>
</evidence>
<reference evidence="9" key="1">
    <citation type="submission" date="2020-03" db="EMBL/GenBank/DDBJ databases">
        <title>The deep terrestrial virosphere.</title>
        <authorList>
            <person name="Holmfeldt K."/>
            <person name="Nilsson E."/>
            <person name="Simone D."/>
            <person name="Lopez-Fernandez M."/>
            <person name="Wu X."/>
            <person name="de Brujin I."/>
            <person name="Lundin D."/>
            <person name="Andersson A."/>
            <person name="Bertilsson S."/>
            <person name="Dopson M."/>
        </authorList>
    </citation>
    <scope>NUCLEOTIDE SEQUENCE</scope>
    <source>
        <strain evidence="9">TM448A00064</strain>
        <strain evidence="10">TM448B00061</strain>
    </source>
</reference>
<evidence type="ECO:0000256" key="4">
    <source>
        <dbReference type="ARBA" id="ARBA00023115"/>
    </source>
</evidence>
<evidence type="ECO:0000256" key="2">
    <source>
        <dbReference type="ARBA" id="ARBA00022793"/>
    </source>
</evidence>
<dbReference type="Gene3D" id="3.60.90.10">
    <property type="entry name" value="S-adenosylmethionine decarboxylase"/>
    <property type="match status" value="1"/>
</dbReference>
<comment type="cofactor">
    <cofactor evidence="1">
        <name>pyruvate</name>
        <dbReference type="ChEBI" id="CHEBI:15361"/>
    </cofactor>
</comment>
<dbReference type="GO" id="GO:0004014">
    <property type="term" value="F:adenosylmethionine decarboxylase activity"/>
    <property type="evidence" value="ECO:0007669"/>
    <property type="project" value="InterPro"/>
</dbReference>
<dbReference type="AlphaFoldDB" id="A0A6H1Z8Z8"/>
<organism evidence="9">
    <name type="scientific">viral metagenome</name>
    <dbReference type="NCBI Taxonomy" id="1070528"/>
    <lineage>
        <taxon>unclassified sequences</taxon>
        <taxon>metagenomes</taxon>
        <taxon>organismal metagenomes</taxon>
    </lineage>
</organism>
<name>A0A6H1Z8Z8_9ZZZZ</name>
<dbReference type="InterPro" id="IPR016067">
    <property type="entry name" value="S-AdoMet_deCO2ase_core"/>
</dbReference>
<gene>
    <name evidence="9" type="ORF">TM448A00064_0111</name>
    <name evidence="10" type="ORF">TM448B00061_0120</name>
</gene>
<keyword evidence="5" id="KW-0865">Zymogen</keyword>
<evidence type="ECO:0000256" key="7">
    <source>
        <dbReference type="ARBA" id="ARBA00023270"/>
    </source>
</evidence>
<keyword evidence="2" id="KW-0210">Decarboxylase</keyword>
<evidence type="ECO:0000256" key="6">
    <source>
        <dbReference type="ARBA" id="ARBA00023239"/>
    </source>
</evidence>
<evidence type="ECO:0000256" key="1">
    <source>
        <dbReference type="ARBA" id="ARBA00001928"/>
    </source>
</evidence>
<dbReference type="SUPFAM" id="SSF56276">
    <property type="entry name" value="S-adenosylmethionine decarboxylase"/>
    <property type="match status" value="1"/>
</dbReference>